<accession>A0A8E1VXS5</accession>
<name>A0A8E1VXS5_9PSEU</name>
<keyword evidence="2" id="KW-1133">Transmembrane helix</keyword>
<gene>
    <name evidence="3" type="ORF">H5411_13845</name>
</gene>
<dbReference type="EMBL" id="JACJHR010000016">
    <property type="protein sequence ID" value="MBB2500203.1"/>
    <property type="molecule type" value="Genomic_DNA"/>
</dbReference>
<keyword evidence="2" id="KW-0472">Membrane</keyword>
<evidence type="ECO:0008006" key="5">
    <source>
        <dbReference type="Google" id="ProtNLM"/>
    </source>
</evidence>
<feature type="transmembrane region" description="Helical" evidence="2">
    <location>
        <begin position="51"/>
        <end position="81"/>
    </location>
</feature>
<comment type="caution">
    <text evidence="3">The sequence shown here is derived from an EMBL/GenBank/DDBJ whole genome shotgun (WGS) entry which is preliminary data.</text>
</comment>
<proteinExistence type="predicted"/>
<organism evidence="3 4">
    <name type="scientific">Amycolatopsis echigonensis</name>
    <dbReference type="NCBI Taxonomy" id="2576905"/>
    <lineage>
        <taxon>Bacteria</taxon>
        <taxon>Bacillati</taxon>
        <taxon>Actinomycetota</taxon>
        <taxon>Actinomycetes</taxon>
        <taxon>Pseudonocardiales</taxon>
        <taxon>Pseudonocardiaceae</taxon>
        <taxon>Amycolatopsis</taxon>
    </lineage>
</organism>
<dbReference type="InterPro" id="IPR036259">
    <property type="entry name" value="MFS_trans_sf"/>
</dbReference>
<evidence type="ECO:0000256" key="1">
    <source>
        <dbReference type="SAM" id="MobiDB-lite"/>
    </source>
</evidence>
<feature type="region of interest" description="Disordered" evidence="1">
    <location>
        <begin position="157"/>
        <end position="178"/>
    </location>
</feature>
<evidence type="ECO:0000313" key="3">
    <source>
        <dbReference type="EMBL" id="MBB2500203.1"/>
    </source>
</evidence>
<dbReference type="Gene3D" id="1.10.357.10">
    <property type="entry name" value="Tetracycline Repressor, domain 2"/>
    <property type="match status" value="1"/>
</dbReference>
<evidence type="ECO:0000313" key="4">
    <source>
        <dbReference type="Proteomes" id="UP000550260"/>
    </source>
</evidence>
<protein>
    <recommendedName>
        <fullName evidence="5">MFS transporter</fullName>
    </recommendedName>
</protein>
<reference evidence="3 4" key="1">
    <citation type="submission" date="2020-08" db="EMBL/GenBank/DDBJ databases">
        <title>Amycolatopsis echigonensis JCM 21831.</title>
        <authorList>
            <person name="Tedsree N."/>
            <person name="Kuncharoen N."/>
            <person name="Likhitwitayawuid K."/>
            <person name="Tanasupawat S."/>
        </authorList>
    </citation>
    <scope>NUCLEOTIDE SEQUENCE [LARGE SCALE GENOMIC DNA]</scope>
    <source>
        <strain evidence="3 4">JCM 21831</strain>
    </source>
</reference>
<feature type="transmembrane region" description="Helical" evidence="2">
    <location>
        <begin position="113"/>
        <end position="130"/>
    </location>
</feature>
<dbReference type="Proteomes" id="UP000550260">
    <property type="component" value="Unassembled WGS sequence"/>
</dbReference>
<keyword evidence="2" id="KW-0812">Transmembrane</keyword>
<dbReference type="RefSeq" id="WP_183123991.1">
    <property type="nucleotide sequence ID" value="NZ_JACJHR010000016.1"/>
</dbReference>
<dbReference type="AlphaFoldDB" id="A0A8E1VXS5"/>
<dbReference type="SUPFAM" id="SSF103473">
    <property type="entry name" value="MFS general substrate transporter"/>
    <property type="match status" value="1"/>
</dbReference>
<sequence length="178" mass="18669">MPGNGRSSLYNTFGSKGALFAECLARHLDATAQAIVTGAVLPCPRPLVPPAVYVLAASVAVFLAGNVLAALATTCSAMVVARGDQRRRLASLLRHRDFPVRATGRRTRARPNGLMLGTLLGLPLATFAGGHYGWRAAFGTITLLTVLAAPLTQYPVRDPVPSGRPSRGKPPTSWSAPS</sequence>
<evidence type="ECO:0000256" key="2">
    <source>
        <dbReference type="SAM" id="Phobius"/>
    </source>
</evidence>